<feature type="compositionally biased region" description="Basic and acidic residues" evidence="1">
    <location>
        <begin position="39"/>
        <end position="56"/>
    </location>
</feature>
<reference evidence="2 3" key="1">
    <citation type="submission" date="2021-06" db="EMBL/GenBank/DDBJ databases">
        <authorList>
            <person name="Kallberg Y."/>
            <person name="Tangrot J."/>
            <person name="Rosling A."/>
        </authorList>
    </citation>
    <scope>NUCLEOTIDE SEQUENCE [LARGE SCALE GENOMIC DNA]</scope>
    <source>
        <strain evidence="2 3">120-4 pot B 10/14</strain>
    </source>
</reference>
<sequence>NKYIMLDGARQSNMASRSRRIAGCREKLHNSTHANSSNCKEKNKDRSNYPKESKLG</sequence>
<evidence type="ECO:0000256" key="1">
    <source>
        <dbReference type="SAM" id="MobiDB-lite"/>
    </source>
</evidence>
<protein>
    <submittedName>
        <fullName evidence="2">34501_t:CDS:1</fullName>
    </submittedName>
</protein>
<feature type="region of interest" description="Disordered" evidence="1">
    <location>
        <begin position="26"/>
        <end position="56"/>
    </location>
</feature>
<proteinExistence type="predicted"/>
<evidence type="ECO:0000313" key="2">
    <source>
        <dbReference type="EMBL" id="CAG8830547.1"/>
    </source>
</evidence>
<dbReference type="EMBL" id="CAJVQB010042618">
    <property type="protein sequence ID" value="CAG8830547.1"/>
    <property type="molecule type" value="Genomic_DNA"/>
</dbReference>
<organism evidence="2 3">
    <name type="scientific">Gigaspora margarita</name>
    <dbReference type="NCBI Taxonomy" id="4874"/>
    <lineage>
        <taxon>Eukaryota</taxon>
        <taxon>Fungi</taxon>
        <taxon>Fungi incertae sedis</taxon>
        <taxon>Mucoromycota</taxon>
        <taxon>Glomeromycotina</taxon>
        <taxon>Glomeromycetes</taxon>
        <taxon>Diversisporales</taxon>
        <taxon>Gigasporaceae</taxon>
        <taxon>Gigaspora</taxon>
    </lineage>
</organism>
<dbReference type="Proteomes" id="UP000789901">
    <property type="component" value="Unassembled WGS sequence"/>
</dbReference>
<accession>A0ABN7WGK7</accession>
<name>A0ABN7WGK7_GIGMA</name>
<keyword evidence="3" id="KW-1185">Reference proteome</keyword>
<evidence type="ECO:0000313" key="3">
    <source>
        <dbReference type="Proteomes" id="UP000789901"/>
    </source>
</evidence>
<feature type="non-terminal residue" evidence="2">
    <location>
        <position position="1"/>
    </location>
</feature>
<comment type="caution">
    <text evidence="2">The sequence shown here is derived from an EMBL/GenBank/DDBJ whole genome shotgun (WGS) entry which is preliminary data.</text>
</comment>
<gene>
    <name evidence="2" type="ORF">GMARGA_LOCUS30360</name>
</gene>